<evidence type="ECO:0000313" key="1">
    <source>
        <dbReference type="EMBL" id="CAH1644215.1"/>
    </source>
</evidence>
<proteinExistence type="predicted"/>
<accession>A0A9P0ICI4</accession>
<keyword evidence="2" id="KW-1185">Reference proteome</keyword>
<dbReference type="AlphaFoldDB" id="A0A9P0ICI4"/>
<dbReference type="EMBL" id="LR824535">
    <property type="protein sequence ID" value="CAH1644215.1"/>
    <property type="molecule type" value="Genomic_DNA"/>
</dbReference>
<evidence type="ECO:0000313" key="2">
    <source>
        <dbReference type="Proteomes" id="UP001153321"/>
    </source>
</evidence>
<reference evidence="1" key="1">
    <citation type="submission" date="2022-02" db="EMBL/GenBank/DDBJ databases">
        <authorList>
            <person name="King R."/>
        </authorList>
    </citation>
    <scope>NUCLEOTIDE SEQUENCE</scope>
</reference>
<gene>
    <name evidence="1" type="ORF">SPLIT_LOCUS9569</name>
</gene>
<sequence length="112" mass="12262">MLHHSSVTPVSGAVQHERFDGAMSRQLVRIVQQTPKLRHSAPRLGLSLTGLCSGMQYAFVSYATRCISCAGTPTRFIDHALDIIVSHLLTVSIDFLAFEASSTQRPHKATVE</sequence>
<name>A0A9P0ICI4_SPOLI</name>
<organism evidence="1 2">
    <name type="scientific">Spodoptera littoralis</name>
    <name type="common">Egyptian cotton leafworm</name>
    <dbReference type="NCBI Taxonomy" id="7109"/>
    <lineage>
        <taxon>Eukaryota</taxon>
        <taxon>Metazoa</taxon>
        <taxon>Ecdysozoa</taxon>
        <taxon>Arthropoda</taxon>
        <taxon>Hexapoda</taxon>
        <taxon>Insecta</taxon>
        <taxon>Pterygota</taxon>
        <taxon>Neoptera</taxon>
        <taxon>Endopterygota</taxon>
        <taxon>Lepidoptera</taxon>
        <taxon>Glossata</taxon>
        <taxon>Ditrysia</taxon>
        <taxon>Noctuoidea</taxon>
        <taxon>Noctuidae</taxon>
        <taxon>Amphipyrinae</taxon>
        <taxon>Spodoptera</taxon>
    </lineage>
</organism>
<dbReference type="Proteomes" id="UP001153321">
    <property type="component" value="Chromosome 4"/>
</dbReference>
<protein>
    <submittedName>
        <fullName evidence="1">Uncharacterized protein</fullName>
    </submittedName>
</protein>